<name>A0ABT6H127_9BACI</name>
<evidence type="ECO:0000313" key="6">
    <source>
        <dbReference type="EMBL" id="MDG5752662.1"/>
    </source>
</evidence>
<keyword evidence="7" id="KW-1185">Reference proteome</keyword>
<keyword evidence="3 4" id="KW-0472">Membrane</keyword>
<comment type="subcellular location">
    <subcellularLocation>
        <location evidence="4">Cell membrane</location>
    </subcellularLocation>
    <subcellularLocation>
        <location evidence="1">Membrane</location>
        <topology evidence="1">Multi-pass membrane protein</topology>
    </subcellularLocation>
</comment>
<dbReference type="InterPro" id="IPR004995">
    <property type="entry name" value="Spore_Ger"/>
</dbReference>
<evidence type="ECO:0000256" key="2">
    <source>
        <dbReference type="ARBA" id="ARBA00005278"/>
    </source>
</evidence>
<gene>
    <name evidence="6" type="ORF">P6P90_01425</name>
</gene>
<dbReference type="RefSeq" id="WP_124563718.1">
    <property type="nucleotide sequence ID" value="NZ_JARRRY010000001.1"/>
</dbReference>
<dbReference type="Pfam" id="PF03323">
    <property type="entry name" value="GerA"/>
    <property type="match status" value="1"/>
</dbReference>
<dbReference type="PANTHER" id="PTHR22550">
    <property type="entry name" value="SPORE GERMINATION PROTEIN"/>
    <property type="match status" value="1"/>
</dbReference>
<dbReference type="Proteomes" id="UP001218246">
    <property type="component" value="Unassembled WGS sequence"/>
</dbReference>
<dbReference type="InterPro" id="IPR050768">
    <property type="entry name" value="UPF0353/GerABKA_families"/>
</dbReference>
<organism evidence="6 7">
    <name type="scientific">Ectobacillus antri</name>
    <dbReference type="NCBI Taxonomy" id="2486280"/>
    <lineage>
        <taxon>Bacteria</taxon>
        <taxon>Bacillati</taxon>
        <taxon>Bacillota</taxon>
        <taxon>Bacilli</taxon>
        <taxon>Bacillales</taxon>
        <taxon>Bacillaceae</taxon>
        <taxon>Ectobacillus</taxon>
    </lineage>
</organism>
<evidence type="ECO:0000256" key="3">
    <source>
        <dbReference type="ARBA" id="ARBA00023136"/>
    </source>
</evidence>
<proteinExistence type="inferred from homology"/>
<evidence type="ECO:0000256" key="1">
    <source>
        <dbReference type="ARBA" id="ARBA00004141"/>
    </source>
</evidence>
<feature type="transmembrane region" description="Helical" evidence="5">
    <location>
        <begin position="404"/>
        <end position="428"/>
    </location>
</feature>
<keyword evidence="5" id="KW-1133">Transmembrane helix</keyword>
<evidence type="ECO:0000256" key="4">
    <source>
        <dbReference type="PIRNR" id="PIRNR005690"/>
    </source>
</evidence>
<comment type="similarity">
    <text evidence="2 4">Belongs to the GerABKA family.</text>
</comment>
<comment type="caution">
    <text evidence="6">The sequence shown here is derived from an EMBL/GenBank/DDBJ whole genome shotgun (WGS) entry which is preliminary data.</text>
</comment>
<evidence type="ECO:0000256" key="5">
    <source>
        <dbReference type="SAM" id="Phobius"/>
    </source>
</evidence>
<feature type="transmembrane region" description="Helical" evidence="5">
    <location>
        <begin position="277"/>
        <end position="299"/>
    </location>
</feature>
<keyword evidence="5" id="KW-0812">Transmembrane</keyword>
<feature type="transmembrane region" description="Helical" evidence="5">
    <location>
        <begin position="373"/>
        <end position="392"/>
    </location>
</feature>
<protein>
    <submittedName>
        <fullName evidence="6">Spore germination protein</fullName>
    </submittedName>
</protein>
<reference evidence="6 7" key="1">
    <citation type="submission" date="2023-04" db="EMBL/GenBank/DDBJ databases">
        <title>Ectobacillus antri isolated from activated sludge.</title>
        <authorList>
            <person name="Yan P."/>
            <person name="Liu X."/>
        </authorList>
    </citation>
    <scope>NUCLEOTIDE SEQUENCE [LARGE SCALE GENOMIC DNA]</scope>
    <source>
        <strain evidence="6 7">C18H</strain>
    </source>
</reference>
<dbReference type="PANTHER" id="PTHR22550:SF5">
    <property type="entry name" value="LEUCINE ZIPPER PROTEIN 4"/>
    <property type="match status" value="1"/>
</dbReference>
<accession>A0ABT6H127</accession>
<dbReference type="EMBL" id="JARULN010000001">
    <property type="protein sequence ID" value="MDG5752662.1"/>
    <property type="molecule type" value="Genomic_DNA"/>
</dbReference>
<dbReference type="PIRSF" id="PIRSF005690">
    <property type="entry name" value="GerBA"/>
    <property type="match status" value="1"/>
</dbReference>
<sequence length="490" mass="55394">METSSQWSEIQGMKKKLSRSYDFVNYRNKEAILPYSISYFSSLINIDTLHREMLPAMNQQGLLSIQDLKGAIPIEDSIITTDKTIIEERLLNGYVLIELLHDKTNVLLIKATVRKSRNISAPENEFTVMGPKEALIEDLDTNIHLIRKRLPIPGFITIEMKIGTMSQTRVSILYIEHVTDDDNINTILKRIQDIQYDAISDVAVLNQMIVDDSLSIFPQTVDTERVDRIVGALSDGYVVIMCDGSSSAIIAPATLGILLTSFEDYYLNWILASFFRIVRVISIFLSVIVTPLYVAILTYHYEIFPSKLLGTLISSRSSIPFPPIIEALFLEITIELLREAGARMPSKIGQTLGIVGGIVIGTASVQASLTSNVLLIIVALAALASFTTPVYQVTNTIRFLRYPFLLFAQFLGLFGIALFGIFVLTHLIKLTSFNRPYLSPIYPPRIPDMKDFLIRLPFGMQKYRPTFLRAKDKTRFSFFEGFHFRDFDDD</sequence>
<evidence type="ECO:0000313" key="7">
    <source>
        <dbReference type="Proteomes" id="UP001218246"/>
    </source>
</evidence>
<feature type="transmembrane region" description="Helical" evidence="5">
    <location>
        <begin position="349"/>
        <end position="367"/>
    </location>
</feature>